<gene>
    <name evidence="3" type="ORF">Poly21_00720</name>
</gene>
<dbReference type="NCBIfam" id="TIGR02226">
    <property type="entry name" value="two_anch"/>
    <property type="match status" value="1"/>
</dbReference>
<comment type="caution">
    <text evidence="3">The sequence shown here is derived from an EMBL/GenBank/DDBJ whole genome shotgun (WGS) entry which is preliminary data.</text>
</comment>
<dbReference type="InterPro" id="IPR024163">
    <property type="entry name" value="Aerotolerance_reg_N"/>
</dbReference>
<keyword evidence="1" id="KW-0812">Transmembrane</keyword>
<dbReference type="EMBL" id="SJPU01000001">
    <property type="protein sequence ID" value="TWU17920.1"/>
    <property type="molecule type" value="Genomic_DNA"/>
</dbReference>
<sequence>MNFLQPWMLVALPLAFLPIIIHLINQRRFQSTQWAAMMFLLSANRMNRGYVKIRQWLILALRAMVIAALVFAIGRPIASGILGGSIAGSITGRGPANTIVILDRSPSMQASNDGTSRTKLETGVAEIAEALQTIGTQRLVLIESNAVSPREVATPADLFDLPEAGPSDASADIPAMMLAALDYINANQLGQTEIWICSDLRNHDWRGDDGRWSSLHDAFTEFGRRVRFRLLAFGPSSSAGNVDADNRSVRIEEAKLEATADDNESAVLISLQITGHADDAEGTPRSVPVTLDLDQSRSVVNVEMQGGVGQLAGHRVVLPRDQTRGYGSVSIPADLNLADNTYFFTFDKPPPQRTLVVSDDGEIGRVLQLAAEITPDENTRSVADVVSPRDLAGVSWEDVSLVLWQAALPSHDGSDSDAAEMLEALVGRGGRVIFFPPESGGDVAASGELFGMQWLSWGEVEGEHAVSSWRGDADLLAATLAGSALPVGTLRVKRFVGLEGDATTLAKLSDGSPLLARVATPKGGVYFCSTTPLAKDSSLAADGVVLYVMIQRALAAGASSLGNTSQIDAGVTAATEAERWERLAGRESALSSENAFVAGVFRERDNGRLIAVNRSSLEDASARISDEQVEALFHDLPFVRVDRTAGKSNSLVEEVWRAFLILMLIAMIGEACLCLPRVRAKDDTPVRGGASA</sequence>
<evidence type="ECO:0000259" key="2">
    <source>
        <dbReference type="Pfam" id="PF07584"/>
    </source>
</evidence>
<keyword evidence="1" id="KW-0472">Membrane</keyword>
<keyword evidence="1" id="KW-1133">Transmembrane helix</keyword>
<dbReference type="InterPro" id="IPR011933">
    <property type="entry name" value="Double_TM_dom"/>
</dbReference>
<dbReference type="Proteomes" id="UP000319908">
    <property type="component" value="Unassembled WGS sequence"/>
</dbReference>
<accession>A0A5C6C019</accession>
<evidence type="ECO:0000313" key="3">
    <source>
        <dbReference type="EMBL" id="TWU17920.1"/>
    </source>
</evidence>
<proteinExistence type="predicted"/>
<name>A0A5C6C019_9BACT</name>
<dbReference type="PANTHER" id="PTHR37464">
    <property type="entry name" value="BLL2463 PROTEIN"/>
    <property type="match status" value="1"/>
</dbReference>
<feature type="transmembrane region" description="Helical" evidence="1">
    <location>
        <begin position="56"/>
        <end position="74"/>
    </location>
</feature>
<dbReference type="RefSeq" id="WP_146404876.1">
    <property type="nucleotide sequence ID" value="NZ_SJPU01000001.1"/>
</dbReference>
<feature type="domain" description="Aerotolerance regulator N-terminal" evidence="2">
    <location>
        <begin position="1"/>
        <end position="76"/>
    </location>
</feature>
<feature type="transmembrane region" description="Helical" evidence="1">
    <location>
        <begin position="6"/>
        <end position="24"/>
    </location>
</feature>
<evidence type="ECO:0000313" key="4">
    <source>
        <dbReference type="Proteomes" id="UP000319908"/>
    </source>
</evidence>
<dbReference type="OrthoDB" id="224458at2"/>
<protein>
    <recommendedName>
        <fullName evidence="2">Aerotolerance regulator N-terminal domain-containing protein</fullName>
    </recommendedName>
</protein>
<dbReference type="Pfam" id="PF07584">
    <property type="entry name" value="BatA"/>
    <property type="match status" value="1"/>
</dbReference>
<organism evidence="3 4">
    <name type="scientific">Allorhodopirellula heiligendammensis</name>
    <dbReference type="NCBI Taxonomy" id="2714739"/>
    <lineage>
        <taxon>Bacteria</taxon>
        <taxon>Pseudomonadati</taxon>
        <taxon>Planctomycetota</taxon>
        <taxon>Planctomycetia</taxon>
        <taxon>Pirellulales</taxon>
        <taxon>Pirellulaceae</taxon>
        <taxon>Allorhodopirellula</taxon>
    </lineage>
</organism>
<dbReference type="PANTHER" id="PTHR37464:SF1">
    <property type="entry name" value="BLL2463 PROTEIN"/>
    <property type="match status" value="1"/>
</dbReference>
<keyword evidence="4" id="KW-1185">Reference proteome</keyword>
<reference evidence="3 4" key="1">
    <citation type="journal article" date="2020" name="Antonie Van Leeuwenhoek">
        <title>Rhodopirellula heiligendammensis sp. nov., Rhodopirellula pilleata sp. nov., and Rhodopirellula solitaria sp. nov. isolated from natural or artificial marine surfaces in Northern Germany and California, USA, and emended description of the genus Rhodopirellula.</title>
        <authorList>
            <person name="Kallscheuer N."/>
            <person name="Wiegand S."/>
            <person name="Jogler M."/>
            <person name="Boedeker C."/>
            <person name="Peeters S.H."/>
            <person name="Rast P."/>
            <person name="Heuer A."/>
            <person name="Jetten M.S.M."/>
            <person name="Rohde M."/>
            <person name="Jogler C."/>
        </authorList>
    </citation>
    <scope>NUCLEOTIDE SEQUENCE [LARGE SCALE GENOMIC DNA]</scope>
    <source>
        <strain evidence="3 4">Poly21</strain>
    </source>
</reference>
<evidence type="ECO:0000256" key="1">
    <source>
        <dbReference type="SAM" id="Phobius"/>
    </source>
</evidence>
<dbReference type="AlphaFoldDB" id="A0A5C6C019"/>